<comment type="caution">
    <text evidence="1">The sequence shown here is derived from an EMBL/GenBank/DDBJ whole genome shotgun (WGS) entry which is preliminary data.</text>
</comment>
<name>A0A0L0EX19_9GAMM</name>
<sequence>MSNAKWRQLFSVVNESNLTLAHCVWKLIGGDEPKHGFVPGYDSLGENYVGDCGALNRPFEYKVIEWLLIPYKIGFCRNEPAPIQCKTQELSHVIELLNSLGQFELETNENGIKIYGYKP</sequence>
<dbReference type="Proteomes" id="UP000036850">
    <property type="component" value="Unassembled WGS sequence"/>
</dbReference>
<accession>A0A0L0EX19</accession>
<dbReference type="EMBL" id="LFZX01000006">
    <property type="protein sequence ID" value="KNC68959.1"/>
    <property type="molecule type" value="Genomic_DNA"/>
</dbReference>
<reference evidence="2" key="1">
    <citation type="submission" date="2015-07" db="EMBL/GenBank/DDBJ databases">
        <title>Draft genome sequence of a Pseudoalteromonas rubra strain, OCN096, isolated from Kaneohe Bay, Oahu, Hawaii.</title>
        <authorList>
            <person name="Beurmann S."/>
            <person name="Ushijima B."/>
            <person name="Belcaid M."/>
            <person name="Callahan S.M."/>
            <person name="Aeby G.S."/>
        </authorList>
    </citation>
    <scope>NUCLEOTIDE SEQUENCE [LARGE SCALE GENOMIC DNA]</scope>
    <source>
        <strain evidence="2">OCN096</strain>
    </source>
</reference>
<dbReference type="OrthoDB" id="7594215at2"/>
<evidence type="ECO:0000313" key="2">
    <source>
        <dbReference type="Proteomes" id="UP000036850"/>
    </source>
</evidence>
<proteinExistence type="predicted"/>
<dbReference type="PATRIC" id="fig|43658.6.peg.4893"/>
<organism evidence="1 2">
    <name type="scientific">Pseudoalteromonas rubra</name>
    <dbReference type="NCBI Taxonomy" id="43658"/>
    <lineage>
        <taxon>Bacteria</taxon>
        <taxon>Pseudomonadati</taxon>
        <taxon>Pseudomonadota</taxon>
        <taxon>Gammaproteobacteria</taxon>
        <taxon>Alteromonadales</taxon>
        <taxon>Pseudoalteromonadaceae</taxon>
        <taxon>Pseudoalteromonas</taxon>
    </lineage>
</organism>
<gene>
    <name evidence="1" type="ORF">AC626_01635</name>
</gene>
<evidence type="ECO:0000313" key="1">
    <source>
        <dbReference type="EMBL" id="KNC68959.1"/>
    </source>
</evidence>
<protein>
    <submittedName>
        <fullName evidence="1">Uncharacterized protein</fullName>
    </submittedName>
</protein>
<dbReference type="AlphaFoldDB" id="A0A0L0EX19"/>